<dbReference type="EMBL" id="JBHSNA010000008">
    <property type="protein sequence ID" value="MFC5566833.1"/>
    <property type="molecule type" value="Genomic_DNA"/>
</dbReference>
<dbReference type="RefSeq" id="WP_245218826.1">
    <property type="nucleotide sequence ID" value="NZ_JAGGJP010000011.1"/>
</dbReference>
<dbReference type="SUPFAM" id="SSF51197">
    <property type="entry name" value="Clavaminate synthase-like"/>
    <property type="match status" value="1"/>
</dbReference>
<keyword evidence="2" id="KW-1185">Reference proteome</keyword>
<accession>A0ABW0SCY2</accession>
<reference evidence="2" key="1">
    <citation type="journal article" date="2019" name="Int. J. Syst. Evol. Microbiol.">
        <title>The Global Catalogue of Microorganisms (GCM) 10K type strain sequencing project: providing services to taxonomists for standard genome sequencing and annotation.</title>
        <authorList>
            <consortium name="The Broad Institute Genomics Platform"/>
            <consortium name="The Broad Institute Genome Sequencing Center for Infectious Disease"/>
            <person name="Wu L."/>
            <person name="Ma J."/>
        </authorList>
    </citation>
    <scope>NUCLEOTIDE SEQUENCE [LARGE SCALE GENOMIC DNA]</scope>
    <source>
        <strain evidence="2">KACC 11588</strain>
    </source>
</reference>
<gene>
    <name evidence="1" type="ORF">ACFPOC_10465</name>
</gene>
<comment type="caution">
    <text evidence="1">The sequence shown here is derived from an EMBL/GenBank/DDBJ whole genome shotgun (WGS) entry which is preliminary data.</text>
</comment>
<dbReference type="Proteomes" id="UP001596056">
    <property type="component" value="Unassembled WGS sequence"/>
</dbReference>
<evidence type="ECO:0000313" key="1">
    <source>
        <dbReference type="EMBL" id="MFC5566833.1"/>
    </source>
</evidence>
<protein>
    <submittedName>
        <fullName evidence="1">Uncharacterized protein</fullName>
    </submittedName>
</protein>
<sequence length="81" mass="8767">MIGRGPGVFAIRRAFTDLGAIDAASEAFRAIIAQERAAGDHFAEAGANDRIWSSLQKLCLHDPAVYARYMANPVFDLACRA</sequence>
<name>A0ABW0SCY2_9RHOB</name>
<proteinExistence type="predicted"/>
<organism evidence="1 2">
    <name type="scientific">Rubellimicrobium aerolatum</name>
    <dbReference type="NCBI Taxonomy" id="490979"/>
    <lineage>
        <taxon>Bacteria</taxon>
        <taxon>Pseudomonadati</taxon>
        <taxon>Pseudomonadota</taxon>
        <taxon>Alphaproteobacteria</taxon>
        <taxon>Rhodobacterales</taxon>
        <taxon>Roseobacteraceae</taxon>
        <taxon>Rubellimicrobium</taxon>
    </lineage>
</organism>
<evidence type="ECO:0000313" key="2">
    <source>
        <dbReference type="Proteomes" id="UP001596056"/>
    </source>
</evidence>